<dbReference type="SUPFAM" id="SSF103473">
    <property type="entry name" value="MFS general substrate transporter"/>
    <property type="match status" value="1"/>
</dbReference>
<evidence type="ECO:0000256" key="3">
    <source>
        <dbReference type="ARBA" id="ARBA00022475"/>
    </source>
</evidence>
<dbReference type="InterPro" id="IPR010290">
    <property type="entry name" value="TM_effector"/>
</dbReference>
<dbReference type="PANTHER" id="PTHR23513">
    <property type="entry name" value="INTEGRAL MEMBRANE EFFLUX PROTEIN-RELATED"/>
    <property type="match status" value="1"/>
</dbReference>
<dbReference type="CDD" id="cd06173">
    <property type="entry name" value="MFS_MefA_like"/>
    <property type="match status" value="1"/>
</dbReference>
<accession>A0A136PVI8</accession>
<evidence type="ECO:0000313" key="9">
    <source>
        <dbReference type="EMBL" id="KXK62357.1"/>
    </source>
</evidence>
<feature type="transmembrane region" description="Helical" evidence="7">
    <location>
        <begin position="90"/>
        <end position="109"/>
    </location>
</feature>
<evidence type="ECO:0000256" key="2">
    <source>
        <dbReference type="ARBA" id="ARBA00022448"/>
    </source>
</evidence>
<comment type="subcellular location">
    <subcellularLocation>
        <location evidence="1">Cell membrane</location>
        <topology evidence="1">Multi-pass membrane protein</topology>
    </subcellularLocation>
</comment>
<dbReference type="InterPro" id="IPR036259">
    <property type="entry name" value="MFS_trans_sf"/>
</dbReference>
<evidence type="ECO:0000256" key="1">
    <source>
        <dbReference type="ARBA" id="ARBA00004651"/>
    </source>
</evidence>
<dbReference type="OrthoDB" id="145388at2"/>
<protein>
    <recommendedName>
        <fullName evidence="8">Major facilitator superfamily (MFS) profile domain-containing protein</fullName>
    </recommendedName>
</protein>
<feature type="transmembrane region" description="Helical" evidence="7">
    <location>
        <begin position="26"/>
        <end position="51"/>
    </location>
</feature>
<feature type="transmembrane region" description="Helical" evidence="7">
    <location>
        <begin position="304"/>
        <end position="323"/>
    </location>
</feature>
<evidence type="ECO:0000313" key="10">
    <source>
        <dbReference type="Proteomes" id="UP000070620"/>
    </source>
</evidence>
<dbReference type="InterPro" id="IPR020846">
    <property type="entry name" value="MFS_dom"/>
</dbReference>
<proteinExistence type="predicted"/>
<comment type="caution">
    <text evidence="9">The sequence shown here is derived from an EMBL/GenBank/DDBJ whole genome shotgun (WGS) entry which is preliminary data.</text>
</comment>
<keyword evidence="10" id="KW-1185">Reference proteome</keyword>
<evidence type="ECO:0000259" key="8">
    <source>
        <dbReference type="PROSITE" id="PS50850"/>
    </source>
</evidence>
<name>A0A136PVI8_9ACTN</name>
<dbReference type="GO" id="GO:0022857">
    <property type="term" value="F:transmembrane transporter activity"/>
    <property type="evidence" value="ECO:0007669"/>
    <property type="project" value="InterPro"/>
</dbReference>
<dbReference type="PROSITE" id="PS50850">
    <property type="entry name" value="MFS"/>
    <property type="match status" value="1"/>
</dbReference>
<dbReference type="PANTHER" id="PTHR23513:SF6">
    <property type="entry name" value="MAJOR FACILITATOR SUPERFAMILY ASSOCIATED DOMAIN-CONTAINING PROTEIN"/>
    <property type="match status" value="1"/>
</dbReference>
<feature type="transmembrane region" description="Helical" evidence="7">
    <location>
        <begin position="275"/>
        <end position="297"/>
    </location>
</feature>
<dbReference type="Gene3D" id="1.20.1250.20">
    <property type="entry name" value="MFS general substrate transporter like domains"/>
    <property type="match status" value="1"/>
</dbReference>
<feature type="transmembrane region" description="Helical" evidence="7">
    <location>
        <begin position="174"/>
        <end position="197"/>
    </location>
</feature>
<evidence type="ECO:0000256" key="6">
    <source>
        <dbReference type="ARBA" id="ARBA00023136"/>
    </source>
</evidence>
<evidence type="ECO:0000256" key="5">
    <source>
        <dbReference type="ARBA" id="ARBA00022989"/>
    </source>
</evidence>
<evidence type="ECO:0000256" key="7">
    <source>
        <dbReference type="SAM" id="Phobius"/>
    </source>
</evidence>
<feature type="transmembrane region" description="Helical" evidence="7">
    <location>
        <begin position="393"/>
        <end position="411"/>
    </location>
</feature>
<feature type="domain" description="Major facilitator superfamily (MFS) profile" evidence="8">
    <location>
        <begin position="239"/>
        <end position="428"/>
    </location>
</feature>
<keyword evidence="3" id="KW-1003">Cell membrane</keyword>
<keyword evidence="5 7" id="KW-1133">Transmembrane helix</keyword>
<keyword evidence="4 7" id="KW-0812">Transmembrane</keyword>
<sequence length="428" mass="44803">MSAGQRAADPAAVAERPRLGREFGRFWTATACSGIGDGMSLAAAPLMASTLTDDPRLIAGVTMALTLPYVVFGIPAGVLVDRFDRRRAMAVIDVVRFGAMAGFAVTLLLDRAHLGVLYLCLFVIGTGETYYRNASQALVPALVTRDGLMHANGRLVATQSATTQFVGPLAGAGLFALAPVLPFGVDAVTFLVSAVLLTRLRVAGRPRPVAAPPGGSGVTRRLLADMTTGARWLWRHHLLRNLALMAGALNFVAAGAMAVLVVYAHRSLGLSDLGYGMLLAAEAVGAVLAAPVAPALVRRVGRDHALVAVAGAHVVASLLLWLVPSWPVAVVAFFVAACGSVTWDVVVVALRQTLIPDGLQGRVNSVYRLVAWGAIPLGAAAAGVVSHRYGPPAVYGFGAALMLLIMLRMLVGARRRWITRALETEVTG</sequence>
<dbReference type="GO" id="GO:0005886">
    <property type="term" value="C:plasma membrane"/>
    <property type="evidence" value="ECO:0007669"/>
    <property type="project" value="UniProtKB-SubCell"/>
</dbReference>
<feature type="transmembrane region" description="Helical" evidence="7">
    <location>
        <begin position="57"/>
        <end position="78"/>
    </location>
</feature>
<organism evidence="9 10">
    <name type="scientific">Micromonospora rosaria</name>
    <dbReference type="NCBI Taxonomy" id="47874"/>
    <lineage>
        <taxon>Bacteria</taxon>
        <taxon>Bacillati</taxon>
        <taxon>Actinomycetota</taxon>
        <taxon>Actinomycetes</taxon>
        <taxon>Micromonosporales</taxon>
        <taxon>Micromonosporaceae</taxon>
        <taxon>Micromonospora</taxon>
    </lineage>
</organism>
<reference evidence="9 10" key="1">
    <citation type="submission" date="2016-01" db="EMBL/GenBank/DDBJ databases">
        <title>Whole genome sequence and analysis of Micromonospora rosaria DSM 803, which can produce antibacterial substance rosamicin.</title>
        <authorList>
            <person name="Yang H."/>
            <person name="He X."/>
            <person name="Zhu D."/>
        </authorList>
    </citation>
    <scope>NUCLEOTIDE SEQUENCE [LARGE SCALE GENOMIC DNA]</scope>
    <source>
        <strain evidence="9 10">DSM 803</strain>
    </source>
</reference>
<dbReference type="EMBL" id="LRQV01000021">
    <property type="protein sequence ID" value="KXK62357.1"/>
    <property type="molecule type" value="Genomic_DNA"/>
</dbReference>
<keyword evidence="2" id="KW-0813">Transport</keyword>
<gene>
    <name evidence="9" type="ORF">AWW66_08895</name>
</gene>
<feature type="transmembrane region" description="Helical" evidence="7">
    <location>
        <begin position="369"/>
        <end position="387"/>
    </location>
</feature>
<dbReference type="Pfam" id="PF05977">
    <property type="entry name" value="MFS_3"/>
    <property type="match status" value="1"/>
</dbReference>
<dbReference type="Proteomes" id="UP000070620">
    <property type="component" value="Unassembled WGS sequence"/>
</dbReference>
<evidence type="ECO:0000256" key="4">
    <source>
        <dbReference type="ARBA" id="ARBA00022692"/>
    </source>
</evidence>
<feature type="transmembrane region" description="Helical" evidence="7">
    <location>
        <begin position="242"/>
        <end position="263"/>
    </location>
</feature>
<keyword evidence="6 7" id="KW-0472">Membrane</keyword>
<feature type="transmembrane region" description="Helical" evidence="7">
    <location>
        <begin position="329"/>
        <end position="349"/>
    </location>
</feature>
<dbReference type="AlphaFoldDB" id="A0A136PVI8"/>